<name>L1J190_GUITC</name>
<reference evidence="6" key="2">
    <citation type="submission" date="2012-11" db="EMBL/GenBank/DDBJ databases">
        <authorList>
            <person name="Kuo A."/>
            <person name="Curtis B.A."/>
            <person name="Tanifuji G."/>
            <person name="Burki F."/>
            <person name="Gruber A."/>
            <person name="Irimia M."/>
            <person name="Maruyama S."/>
            <person name="Arias M.C."/>
            <person name="Ball S.G."/>
            <person name="Gile G.H."/>
            <person name="Hirakawa Y."/>
            <person name="Hopkins J.F."/>
            <person name="Rensing S.A."/>
            <person name="Schmutz J."/>
            <person name="Symeonidi A."/>
            <person name="Elias M."/>
            <person name="Eveleigh R.J."/>
            <person name="Herman E.K."/>
            <person name="Klute M.J."/>
            <person name="Nakayama T."/>
            <person name="Obornik M."/>
            <person name="Reyes-Prieto A."/>
            <person name="Armbrust E.V."/>
            <person name="Aves S.J."/>
            <person name="Beiko R.G."/>
            <person name="Coutinho P."/>
            <person name="Dacks J.B."/>
            <person name="Durnford D.G."/>
            <person name="Fast N.M."/>
            <person name="Green B.R."/>
            <person name="Grisdale C."/>
            <person name="Hempe F."/>
            <person name="Henrissat B."/>
            <person name="Hoppner M.P."/>
            <person name="Ishida K.-I."/>
            <person name="Kim E."/>
            <person name="Koreny L."/>
            <person name="Kroth P.G."/>
            <person name="Liu Y."/>
            <person name="Malik S.-B."/>
            <person name="Maier U.G."/>
            <person name="McRose D."/>
            <person name="Mock T."/>
            <person name="Neilson J.A."/>
            <person name="Onodera N.T."/>
            <person name="Poole A.M."/>
            <person name="Pritham E.J."/>
            <person name="Richards T.A."/>
            <person name="Rocap G."/>
            <person name="Roy S.W."/>
            <person name="Sarai C."/>
            <person name="Schaack S."/>
            <person name="Shirato S."/>
            <person name="Slamovits C.H."/>
            <person name="Spencer D.F."/>
            <person name="Suzuki S."/>
            <person name="Worden A.Z."/>
            <person name="Zauner S."/>
            <person name="Barry K."/>
            <person name="Bell C."/>
            <person name="Bharti A.K."/>
            <person name="Crow J.A."/>
            <person name="Grimwood J."/>
            <person name="Kramer R."/>
            <person name="Lindquist E."/>
            <person name="Lucas S."/>
            <person name="Salamov A."/>
            <person name="McFadden G.I."/>
            <person name="Lane C.E."/>
            <person name="Keeling P.J."/>
            <person name="Gray M.W."/>
            <person name="Grigoriev I.V."/>
            <person name="Archibald J.M."/>
        </authorList>
    </citation>
    <scope>NUCLEOTIDE SEQUENCE</scope>
    <source>
        <strain evidence="6">CCMP2712</strain>
    </source>
</reference>
<dbReference type="PANTHER" id="PTHR10566">
    <property type="entry name" value="CHAPERONE-ACTIVITY OF BC1 COMPLEX CABC1 -RELATED"/>
    <property type="match status" value="1"/>
</dbReference>
<comment type="similarity">
    <text evidence="1">Belongs to the protein kinase superfamily. ADCK protein kinase family.</text>
</comment>
<accession>L1J190</accession>
<dbReference type="PANTHER" id="PTHR10566:SF113">
    <property type="entry name" value="PROTEIN ACTIVITY OF BC1 COMPLEX KINASE 7, CHLOROPLASTIC"/>
    <property type="match status" value="1"/>
</dbReference>
<dbReference type="EnsemblProtists" id="EKX41850">
    <property type="protein sequence ID" value="EKX41850"/>
    <property type="gene ID" value="GUITHDRAFT_164246"/>
</dbReference>
<feature type="domain" description="ABC1 atypical kinase-like" evidence="3">
    <location>
        <begin position="225"/>
        <end position="367"/>
    </location>
</feature>
<dbReference type="RefSeq" id="XP_005828830.1">
    <property type="nucleotide sequence ID" value="XM_005828773.1"/>
</dbReference>
<evidence type="ECO:0000313" key="4">
    <source>
        <dbReference type="EMBL" id="EKX41850.1"/>
    </source>
</evidence>
<dbReference type="CDD" id="cd05121">
    <property type="entry name" value="ABC1_ADCK3-like"/>
    <property type="match status" value="1"/>
</dbReference>
<dbReference type="AlphaFoldDB" id="L1J190"/>
<protein>
    <recommendedName>
        <fullName evidence="3">ABC1 atypical kinase-like domain-containing protein</fullName>
    </recommendedName>
</protein>
<evidence type="ECO:0000256" key="1">
    <source>
        <dbReference type="ARBA" id="ARBA00009670"/>
    </source>
</evidence>
<dbReference type="InterPro" id="IPR004147">
    <property type="entry name" value="ABC1_dom"/>
</dbReference>
<dbReference type="Pfam" id="PF03109">
    <property type="entry name" value="ABC1"/>
    <property type="match status" value="1"/>
</dbReference>
<dbReference type="Proteomes" id="UP000011087">
    <property type="component" value="Unassembled WGS sequence"/>
</dbReference>
<evidence type="ECO:0000259" key="3">
    <source>
        <dbReference type="Pfam" id="PF03109"/>
    </source>
</evidence>
<dbReference type="PROSITE" id="PS51257">
    <property type="entry name" value="PROKAR_LIPOPROTEIN"/>
    <property type="match status" value="1"/>
</dbReference>
<dbReference type="PaxDb" id="55529-EKX41850"/>
<dbReference type="HOGENOM" id="CLU_522219_0_0_1"/>
<gene>
    <name evidence="4" type="ORF">GUITHDRAFT_164246</name>
</gene>
<feature type="chain" id="PRO_5008770811" description="ABC1 atypical kinase-like domain-containing protein" evidence="2">
    <location>
        <begin position="19"/>
        <end position="522"/>
    </location>
</feature>
<dbReference type="InterPro" id="IPR011009">
    <property type="entry name" value="Kinase-like_dom_sf"/>
</dbReference>
<dbReference type="OrthoDB" id="427480at2759"/>
<reference evidence="4 6" key="1">
    <citation type="journal article" date="2012" name="Nature">
        <title>Algal genomes reveal evolutionary mosaicism and the fate of nucleomorphs.</title>
        <authorList>
            <consortium name="DOE Joint Genome Institute"/>
            <person name="Curtis B.A."/>
            <person name="Tanifuji G."/>
            <person name="Burki F."/>
            <person name="Gruber A."/>
            <person name="Irimia M."/>
            <person name="Maruyama S."/>
            <person name="Arias M.C."/>
            <person name="Ball S.G."/>
            <person name="Gile G.H."/>
            <person name="Hirakawa Y."/>
            <person name="Hopkins J.F."/>
            <person name="Kuo A."/>
            <person name="Rensing S.A."/>
            <person name="Schmutz J."/>
            <person name="Symeonidi A."/>
            <person name="Elias M."/>
            <person name="Eveleigh R.J."/>
            <person name="Herman E.K."/>
            <person name="Klute M.J."/>
            <person name="Nakayama T."/>
            <person name="Obornik M."/>
            <person name="Reyes-Prieto A."/>
            <person name="Armbrust E.V."/>
            <person name="Aves S.J."/>
            <person name="Beiko R.G."/>
            <person name="Coutinho P."/>
            <person name="Dacks J.B."/>
            <person name="Durnford D.G."/>
            <person name="Fast N.M."/>
            <person name="Green B.R."/>
            <person name="Grisdale C.J."/>
            <person name="Hempel F."/>
            <person name="Henrissat B."/>
            <person name="Hoppner M.P."/>
            <person name="Ishida K."/>
            <person name="Kim E."/>
            <person name="Koreny L."/>
            <person name="Kroth P.G."/>
            <person name="Liu Y."/>
            <person name="Malik S.B."/>
            <person name="Maier U.G."/>
            <person name="McRose D."/>
            <person name="Mock T."/>
            <person name="Neilson J.A."/>
            <person name="Onodera N.T."/>
            <person name="Poole A.M."/>
            <person name="Pritham E.J."/>
            <person name="Richards T.A."/>
            <person name="Rocap G."/>
            <person name="Roy S.W."/>
            <person name="Sarai C."/>
            <person name="Schaack S."/>
            <person name="Shirato S."/>
            <person name="Slamovits C.H."/>
            <person name="Spencer D.F."/>
            <person name="Suzuki S."/>
            <person name="Worden A.Z."/>
            <person name="Zauner S."/>
            <person name="Barry K."/>
            <person name="Bell C."/>
            <person name="Bharti A.K."/>
            <person name="Crow J.A."/>
            <person name="Grimwood J."/>
            <person name="Kramer R."/>
            <person name="Lindquist E."/>
            <person name="Lucas S."/>
            <person name="Salamov A."/>
            <person name="McFadden G.I."/>
            <person name="Lane C.E."/>
            <person name="Keeling P.J."/>
            <person name="Gray M.W."/>
            <person name="Grigoriev I.V."/>
            <person name="Archibald J.M."/>
        </authorList>
    </citation>
    <scope>NUCLEOTIDE SEQUENCE</scope>
    <source>
        <strain evidence="4 6">CCMP2712</strain>
    </source>
</reference>
<evidence type="ECO:0000313" key="6">
    <source>
        <dbReference type="Proteomes" id="UP000011087"/>
    </source>
</evidence>
<evidence type="ECO:0000256" key="2">
    <source>
        <dbReference type="SAM" id="SignalP"/>
    </source>
</evidence>
<keyword evidence="2" id="KW-0732">Signal</keyword>
<dbReference type="EMBL" id="JH993020">
    <property type="protein sequence ID" value="EKX41850.1"/>
    <property type="molecule type" value="Genomic_DNA"/>
</dbReference>
<dbReference type="InterPro" id="IPR050154">
    <property type="entry name" value="UbiB_kinase"/>
</dbReference>
<sequence length="522" mass="58112">MPPIRLVASLCLVGMVSCFHPLPSFTGMPRKGVAAVSSRSGSMRAAQLERRRSIAMAVTTEKEEKPSVEDLSKLSLGAAQMLYELEEMRTKDILKAYNEGKIGKREASTLTLKRVGTKLGLGKAKEEEEGKQGAFMEGGWVKRGRGSSITRTIELYSFGIKIILRELKLRKVEDKAEKSAARKLIAKDLRAGLLELGPTFIKLGQLLSTRIDILTKEYIDELKLLQDNVPGFSGDKAVEVIERELKKPISEVFSSFDKQPIAAASLGQVHKAVLKSNGKEVAVKVQRTGLDDLFKNDLQNLKFAAKVFDKLDPKSDGADRDWVSIYEESAKLLYQEIDYQNEAKNAIRFRKQFEGIEWIKVPEVFRQGAELPVRPDQVPYLRKLSELKYGSETKALAVGWAEKTGLNNKDIFSVVKAPKNMQYVTETLERMERGELKVRVRALEAEQRLQRLELMSSNSNAAVLAGLLLNTGLVLSAISGGNPTLLSRGLVWAGVAMSVKWASGIIKLKQLDKKLESYKVKK</sequence>
<evidence type="ECO:0000313" key="5">
    <source>
        <dbReference type="EnsemblProtists" id="EKX41850"/>
    </source>
</evidence>
<dbReference type="SUPFAM" id="SSF56112">
    <property type="entry name" value="Protein kinase-like (PK-like)"/>
    <property type="match status" value="1"/>
</dbReference>
<dbReference type="eggNOG" id="KOG1235">
    <property type="taxonomic scope" value="Eukaryota"/>
</dbReference>
<reference evidence="5" key="3">
    <citation type="submission" date="2016-03" db="UniProtKB">
        <authorList>
            <consortium name="EnsemblProtists"/>
        </authorList>
    </citation>
    <scope>IDENTIFICATION</scope>
</reference>
<keyword evidence="6" id="KW-1185">Reference proteome</keyword>
<feature type="signal peptide" evidence="2">
    <location>
        <begin position="1"/>
        <end position="18"/>
    </location>
</feature>
<dbReference type="GeneID" id="17298582"/>
<organism evidence="4">
    <name type="scientific">Guillardia theta (strain CCMP2712)</name>
    <name type="common">Cryptophyte</name>
    <dbReference type="NCBI Taxonomy" id="905079"/>
    <lineage>
        <taxon>Eukaryota</taxon>
        <taxon>Cryptophyceae</taxon>
        <taxon>Pyrenomonadales</taxon>
        <taxon>Geminigeraceae</taxon>
        <taxon>Guillardia</taxon>
    </lineage>
</organism>
<proteinExistence type="inferred from homology"/>
<dbReference type="KEGG" id="gtt:GUITHDRAFT_164246"/>